<dbReference type="Proteomes" id="UP000626092">
    <property type="component" value="Unassembled WGS sequence"/>
</dbReference>
<reference evidence="1" key="1">
    <citation type="submission" date="2019-11" db="EMBL/GenBank/DDBJ databases">
        <authorList>
            <person name="Liu Y."/>
            <person name="Hou J."/>
            <person name="Li T.-Q."/>
            <person name="Guan C.-H."/>
            <person name="Wu X."/>
            <person name="Wu H.-Z."/>
            <person name="Ling F."/>
            <person name="Zhang R."/>
            <person name="Shi X.-G."/>
            <person name="Ren J.-P."/>
            <person name="Chen E.-F."/>
            <person name="Sun J.-M."/>
        </authorList>
    </citation>
    <scope>NUCLEOTIDE SEQUENCE</scope>
    <source>
        <strain evidence="1">Adult_tree_wgs_1</strain>
        <tissue evidence="1">Leaves</tissue>
    </source>
</reference>
<keyword evidence="2" id="KW-1185">Reference proteome</keyword>
<sequence length="186" mass="20620">MNVIDILTRVDAICKKHGNYDVDEHKHLNVSADTDTDAALQVQWHSTEVLAARNNLALALPDCTRAIGAPKQTEGWTTSASRTEIKFDSEEFSFMPQVDKATSDLKNTNVRLKETVNESCGFVPPEVLSKFLHQCHTAVHYSWDCCYLYNGDLSVKLSLQEGILQAHNGAQQGDVTVAELSNAEKE</sequence>
<evidence type="ECO:0000313" key="1">
    <source>
        <dbReference type="EMBL" id="KAF7143015.1"/>
    </source>
</evidence>
<dbReference type="OrthoDB" id="29755at2759"/>
<evidence type="ECO:0000313" key="2">
    <source>
        <dbReference type="Proteomes" id="UP000626092"/>
    </source>
</evidence>
<accession>A0A834GWC0</accession>
<name>A0A834GWC0_RHOSS</name>
<dbReference type="EMBL" id="WJXA01000005">
    <property type="protein sequence ID" value="KAF7143015.1"/>
    <property type="molecule type" value="Genomic_DNA"/>
</dbReference>
<organism evidence="1 2">
    <name type="scientific">Rhododendron simsii</name>
    <name type="common">Sims's rhododendron</name>
    <dbReference type="NCBI Taxonomy" id="118357"/>
    <lineage>
        <taxon>Eukaryota</taxon>
        <taxon>Viridiplantae</taxon>
        <taxon>Streptophyta</taxon>
        <taxon>Embryophyta</taxon>
        <taxon>Tracheophyta</taxon>
        <taxon>Spermatophyta</taxon>
        <taxon>Magnoliopsida</taxon>
        <taxon>eudicotyledons</taxon>
        <taxon>Gunneridae</taxon>
        <taxon>Pentapetalae</taxon>
        <taxon>asterids</taxon>
        <taxon>Ericales</taxon>
        <taxon>Ericaceae</taxon>
        <taxon>Ericoideae</taxon>
        <taxon>Rhodoreae</taxon>
        <taxon>Rhododendron</taxon>
    </lineage>
</organism>
<proteinExistence type="predicted"/>
<comment type="caution">
    <text evidence="1">The sequence shown here is derived from an EMBL/GenBank/DDBJ whole genome shotgun (WGS) entry which is preliminary data.</text>
</comment>
<protein>
    <submittedName>
        <fullName evidence="1">Uncharacterized protein</fullName>
    </submittedName>
</protein>
<gene>
    <name evidence="1" type="ORF">RHSIM_Rhsim05G0183700</name>
</gene>
<dbReference type="AlphaFoldDB" id="A0A834GWC0"/>